<name>A0A8S9KZX9_BRACR</name>
<evidence type="ECO:0000313" key="2">
    <source>
        <dbReference type="Proteomes" id="UP000712281"/>
    </source>
</evidence>
<reference evidence="1" key="1">
    <citation type="submission" date="2019-12" db="EMBL/GenBank/DDBJ databases">
        <title>Genome sequencing and annotation of Brassica cretica.</title>
        <authorList>
            <person name="Studholme D.J."/>
            <person name="Sarris P.F."/>
        </authorList>
    </citation>
    <scope>NUCLEOTIDE SEQUENCE</scope>
    <source>
        <strain evidence="1">PFS-001/15</strain>
        <tissue evidence="1">Leaf</tissue>
    </source>
</reference>
<organism evidence="1 2">
    <name type="scientific">Brassica cretica</name>
    <name type="common">Mustard</name>
    <dbReference type="NCBI Taxonomy" id="69181"/>
    <lineage>
        <taxon>Eukaryota</taxon>
        <taxon>Viridiplantae</taxon>
        <taxon>Streptophyta</taxon>
        <taxon>Embryophyta</taxon>
        <taxon>Tracheophyta</taxon>
        <taxon>Spermatophyta</taxon>
        <taxon>Magnoliopsida</taxon>
        <taxon>eudicotyledons</taxon>
        <taxon>Gunneridae</taxon>
        <taxon>Pentapetalae</taxon>
        <taxon>rosids</taxon>
        <taxon>malvids</taxon>
        <taxon>Brassicales</taxon>
        <taxon>Brassicaceae</taxon>
        <taxon>Brassiceae</taxon>
        <taxon>Brassica</taxon>
    </lineage>
</organism>
<dbReference type="AlphaFoldDB" id="A0A8S9KZX9"/>
<comment type="caution">
    <text evidence="1">The sequence shown here is derived from an EMBL/GenBank/DDBJ whole genome shotgun (WGS) entry which is preliminary data.</text>
</comment>
<gene>
    <name evidence="1" type="ORF">F2Q68_00010949</name>
</gene>
<evidence type="ECO:0000313" key="1">
    <source>
        <dbReference type="EMBL" id="KAF2598893.1"/>
    </source>
</evidence>
<sequence length="77" mass="8289">MFVESQISPFCGVSSNAVMVGLLIVPCKVWVRLSELSTSLVVIDLSYRGSSGSVDPMRSGWTRLGSIAALRKLRSVS</sequence>
<dbReference type="Proteomes" id="UP000712281">
    <property type="component" value="Unassembled WGS sequence"/>
</dbReference>
<protein>
    <submittedName>
        <fullName evidence="1">Uncharacterized protein</fullName>
    </submittedName>
</protein>
<proteinExistence type="predicted"/>
<dbReference type="EMBL" id="QGKW02000717">
    <property type="protein sequence ID" value="KAF2598893.1"/>
    <property type="molecule type" value="Genomic_DNA"/>
</dbReference>
<accession>A0A8S9KZX9</accession>